<feature type="domain" description="SIS" evidence="3">
    <location>
        <begin position="21"/>
        <end position="164"/>
    </location>
</feature>
<keyword evidence="2 4" id="KW-0413">Isomerase</keyword>
<gene>
    <name evidence="4" type="ORF">UV54_C0005G0006</name>
</gene>
<dbReference type="InterPro" id="IPR001347">
    <property type="entry name" value="SIS_dom"/>
</dbReference>
<dbReference type="Pfam" id="PF10432">
    <property type="entry name" value="bact-PGI_C"/>
    <property type="match status" value="1"/>
</dbReference>
<dbReference type="Gene3D" id="3.40.50.10490">
    <property type="entry name" value="Glucose-6-phosphate isomerase like protein, domain 1"/>
    <property type="match status" value="2"/>
</dbReference>
<organism evidence="4 5">
    <name type="scientific">Candidatus Beckwithbacteria bacterium GW2011_GWA2_43_10</name>
    <dbReference type="NCBI Taxonomy" id="1618369"/>
    <lineage>
        <taxon>Bacteria</taxon>
        <taxon>Candidatus Beckwithiibacteriota</taxon>
    </lineage>
</organism>
<proteinExistence type="inferred from homology"/>
<dbReference type="Proteomes" id="UP000034213">
    <property type="component" value="Unassembled WGS sequence"/>
</dbReference>
<sequence>MTDNLDPSNLYQSIIDLSKQCEDAFEQAGQVKVVPQPIRQLIMSGMGGSGLAARVIEAVYGRQLAMPLIRVNDYHLPAWADQNSLVVCSSYSGTTEETIRTLREALAKNCRVLVICAGGELETLAKKHRLPLYKINPVYNPSKQPRMAIGYSLIGQLVMVAKAGLLKITSTDLRLIQTVMDKVVEINHREISSKTNPAKKLAQELHSKQVVLVAAEHLTGAFHVVKNQMNENAKQLSHRHDLPELNHHLLEGLRFPKTNQTDVIFWFAKSKLYSSRLQTRVRLTIDVVRKNKIKAFEFTPLADTKLGQVFEVIQFGAFVNYYLSVLNGLNPVPIPWVDYFKKHLAKI</sequence>
<evidence type="ECO:0000259" key="3">
    <source>
        <dbReference type="PROSITE" id="PS51464"/>
    </source>
</evidence>
<dbReference type="GO" id="GO:0004347">
    <property type="term" value="F:glucose-6-phosphate isomerase activity"/>
    <property type="evidence" value="ECO:0007669"/>
    <property type="project" value="InterPro"/>
</dbReference>
<name>A0A0G1EBN4_9BACT</name>
<evidence type="ECO:0000313" key="4">
    <source>
        <dbReference type="EMBL" id="KKS80471.1"/>
    </source>
</evidence>
<evidence type="ECO:0000256" key="2">
    <source>
        <dbReference type="ARBA" id="ARBA00023235"/>
    </source>
</evidence>
<dbReference type="EMBL" id="LCEW01000005">
    <property type="protein sequence ID" value="KKS80471.1"/>
    <property type="molecule type" value="Genomic_DNA"/>
</dbReference>
<dbReference type="SUPFAM" id="SSF53697">
    <property type="entry name" value="SIS domain"/>
    <property type="match status" value="1"/>
</dbReference>
<protein>
    <submittedName>
        <fullName evidence="4">Bifunctional phosphoglucose/phosphomannose isomerase</fullName>
    </submittedName>
</protein>
<dbReference type="GO" id="GO:0005975">
    <property type="term" value="P:carbohydrate metabolic process"/>
    <property type="evidence" value="ECO:0007669"/>
    <property type="project" value="InterPro"/>
</dbReference>
<dbReference type="STRING" id="1618369.UV54_C0005G0006"/>
<dbReference type="PROSITE" id="PS51464">
    <property type="entry name" value="SIS"/>
    <property type="match status" value="1"/>
</dbReference>
<dbReference type="GO" id="GO:0004476">
    <property type="term" value="F:mannose-6-phosphate isomerase activity"/>
    <property type="evidence" value="ECO:0007669"/>
    <property type="project" value="InterPro"/>
</dbReference>
<dbReference type="GO" id="GO:0097367">
    <property type="term" value="F:carbohydrate derivative binding"/>
    <property type="evidence" value="ECO:0007669"/>
    <property type="project" value="InterPro"/>
</dbReference>
<dbReference type="AlphaFoldDB" id="A0A0G1EBN4"/>
<accession>A0A0G1EBN4</accession>
<comment type="caution">
    <text evidence="4">The sequence shown here is derived from an EMBL/GenBank/DDBJ whole genome shotgun (WGS) entry which is preliminary data.</text>
</comment>
<dbReference type="InterPro" id="IPR019490">
    <property type="entry name" value="Glu6P/Mann6P_isomerase_C"/>
</dbReference>
<dbReference type="GO" id="GO:1901135">
    <property type="term" value="P:carbohydrate derivative metabolic process"/>
    <property type="evidence" value="ECO:0007669"/>
    <property type="project" value="InterPro"/>
</dbReference>
<dbReference type="InterPro" id="IPR046348">
    <property type="entry name" value="SIS_dom_sf"/>
</dbReference>
<reference evidence="4 5" key="1">
    <citation type="journal article" date="2015" name="Nature">
        <title>rRNA introns, odd ribosomes, and small enigmatic genomes across a large radiation of phyla.</title>
        <authorList>
            <person name="Brown C.T."/>
            <person name="Hug L.A."/>
            <person name="Thomas B.C."/>
            <person name="Sharon I."/>
            <person name="Castelle C.J."/>
            <person name="Singh A."/>
            <person name="Wilkins M.J."/>
            <person name="Williams K.H."/>
            <person name="Banfield J.F."/>
        </authorList>
    </citation>
    <scope>NUCLEOTIDE SEQUENCE [LARGE SCALE GENOMIC DNA]</scope>
</reference>
<evidence type="ECO:0000313" key="5">
    <source>
        <dbReference type="Proteomes" id="UP000034213"/>
    </source>
</evidence>
<evidence type="ECO:0000256" key="1">
    <source>
        <dbReference type="ARBA" id="ARBA00010523"/>
    </source>
</evidence>
<comment type="similarity">
    <text evidence="1">Belongs to the PGI/PMI family.</text>
</comment>